<feature type="domain" description="Peptidase S26" evidence="6">
    <location>
        <begin position="11"/>
        <end position="95"/>
    </location>
</feature>
<evidence type="ECO:0000256" key="4">
    <source>
        <dbReference type="ARBA" id="ARBA00022801"/>
    </source>
</evidence>
<dbReference type="RefSeq" id="WP_331217166.1">
    <property type="nucleotide sequence ID" value="NZ_JAZGQK010000026.1"/>
</dbReference>
<keyword evidence="8" id="KW-1185">Reference proteome</keyword>
<evidence type="ECO:0000259" key="6">
    <source>
        <dbReference type="Pfam" id="PF10502"/>
    </source>
</evidence>
<dbReference type="SUPFAM" id="SSF51306">
    <property type="entry name" value="LexA/Signal peptidase"/>
    <property type="match status" value="1"/>
</dbReference>
<dbReference type="CDD" id="cd06530">
    <property type="entry name" value="S26_SPase_I"/>
    <property type="match status" value="1"/>
</dbReference>
<feature type="compositionally biased region" description="Low complexity" evidence="5">
    <location>
        <begin position="155"/>
        <end position="166"/>
    </location>
</feature>
<sequence length="175" mass="18021">MTFVLGAASALVVVAVAGAVLLIRRSTVVVSVTGHSMVPTLADGDRVVVRRVRRGLPAVGDVVVVGEPGPCRPGREGTPPHARWLVKRVAAVPGDPGPAFLPDWARPADGIVPPDRLVLLGDNARLSRDSRQFGPVPVDRLLGVVLRRLGGGELAAAPEGIPGPAGSDVPTGLRT</sequence>
<evidence type="ECO:0000256" key="5">
    <source>
        <dbReference type="SAM" id="MobiDB-lite"/>
    </source>
</evidence>
<comment type="caution">
    <text evidence="7">The sequence shown here is derived from an EMBL/GenBank/DDBJ whole genome shotgun (WGS) entry which is preliminary data.</text>
</comment>
<evidence type="ECO:0000313" key="8">
    <source>
        <dbReference type="Proteomes" id="UP001332243"/>
    </source>
</evidence>
<evidence type="ECO:0000313" key="7">
    <source>
        <dbReference type="EMBL" id="MEE6262236.1"/>
    </source>
</evidence>
<dbReference type="EMBL" id="JAZGQK010000026">
    <property type="protein sequence ID" value="MEE6262236.1"/>
    <property type="molecule type" value="Genomic_DNA"/>
</dbReference>
<feature type="region of interest" description="Disordered" evidence="5">
    <location>
        <begin position="155"/>
        <end position="175"/>
    </location>
</feature>
<proteinExistence type="inferred from homology"/>
<evidence type="ECO:0000256" key="2">
    <source>
        <dbReference type="ARBA" id="ARBA00009370"/>
    </source>
</evidence>
<dbReference type="PANTHER" id="PTHR43390:SF1">
    <property type="entry name" value="CHLOROPLAST PROCESSING PEPTIDASE"/>
    <property type="match status" value="1"/>
</dbReference>
<comment type="subcellular location">
    <subcellularLocation>
        <location evidence="1">Cell membrane</location>
        <topology evidence="1">Single-pass type II membrane protein</topology>
    </subcellularLocation>
</comment>
<dbReference type="Proteomes" id="UP001332243">
    <property type="component" value="Unassembled WGS sequence"/>
</dbReference>
<feature type="domain" description="Peptidase S26" evidence="6">
    <location>
        <begin position="109"/>
        <end position="145"/>
    </location>
</feature>
<gene>
    <name evidence="7" type="ORF">V1633_27505</name>
</gene>
<dbReference type="PRINTS" id="PR00727">
    <property type="entry name" value="LEADERPTASE"/>
</dbReference>
<dbReference type="InterPro" id="IPR019533">
    <property type="entry name" value="Peptidase_S26"/>
</dbReference>
<comment type="similarity">
    <text evidence="2">Belongs to the peptidase S26 family.</text>
</comment>
<evidence type="ECO:0000256" key="3">
    <source>
        <dbReference type="ARBA" id="ARBA00022670"/>
    </source>
</evidence>
<evidence type="ECO:0000256" key="1">
    <source>
        <dbReference type="ARBA" id="ARBA00004401"/>
    </source>
</evidence>
<dbReference type="PANTHER" id="PTHR43390">
    <property type="entry name" value="SIGNAL PEPTIDASE I"/>
    <property type="match status" value="1"/>
</dbReference>
<dbReference type="InterPro" id="IPR036286">
    <property type="entry name" value="LexA/Signal_pep-like_sf"/>
</dbReference>
<accession>A0ABU7S0Z8</accession>
<name>A0ABU7S0Z8_9ACTN</name>
<reference evidence="7 8" key="1">
    <citation type="submission" date="2024-01" db="EMBL/GenBank/DDBJ databases">
        <title>Genome insights into Plantactinospora sonchi sp. nov.</title>
        <authorList>
            <person name="Wang L."/>
        </authorList>
    </citation>
    <scope>NUCLEOTIDE SEQUENCE [LARGE SCALE GENOMIC DNA]</scope>
    <source>
        <strain evidence="7 8">NEAU-QY2</strain>
    </source>
</reference>
<dbReference type="InterPro" id="IPR019756">
    <property type="entry name" value="Pept_S26A_signal_pept_1_Ser-AS"/>
</dbReference>
<protein>
    <submittedName>
        <fullName evidence="7">S26 family signal peptidase</fullName>
    </submittedName>
</protein>
<dbReference type="InterPro" id="IPR000223">
    <property type="entry name" value="Pept_S26A_signal_pept_1"/>
</dbReference>
<keyword evidence="4" id="KW-0378">Hydrolase</keyword>
<dbReference type="PROSITE" id="PS00501">
    <property type="entry name" value="SPASE_I_1"/>
    <property type="match status" value="1"/>
</dbReference>
<organism evidence="7 8">
    <name type="scientific">Plantactinospora sonchi</name>
    <dbReference type="NCBI Taxonomy" id="1544735"/>
    <lineage>
        <taxon>Bacteria</taxon>
        <taxon>Bacillati</taxon>
        <taxon>Actinomycetota</taxon>
        <taxon>Actinomycetes</taxon>
        <taxon>Micromonosporales</taxon>
        <taxon>Micromonosporaceae</taxon>
        <taxon>Plantactinospora</taxon>
    </lineage>
</organism>
<dbReference type="Gene3D" id="2.10.109.10">
    <property type="entry name" value="Umud Fragment, subunit A"/>
    <property type="match status" value="1"/>
</dbReference>
<keyword evidence="3" id="KW-0645">Protease</keyword>
<dbReference type="Pfam" id="PF10502">
    <property type="entry name" value="Peptidase_S26"/>
    <property type="match status" value="2"/>
</dbReference>